<organism evidence="1 2">
    <name type="scientific">Comamonas squillarum</name>
    <dbReference type="NCBI Taxonomy" id="2977320"/>
    <lineage>
        <taxon>Bacteria</taxon>
        <taxon>Pseudomonadati</taxon>
        <taxon>Pseudomonadota</taxon>
        <taxon>Betaproteobacteria</taxon>
        <taxon>Burkholderiales</taxon>
        <taxon>Comamonadaceae</taxon>
        <taxon>Comamonas</taxon>
    </lineage>
</organism>
<dbReference type="Proteomes" id="UP001058290">
    <property type="component" value="Chromosome"/>
</dbReference>
<name>A0ABY6A088_9BURK</name>
<keyword evidence="2" id="KW-1185">Reference proteome</keyword>
<evidence type="ECO:0000313" key="1">
    <source>
        <dbReference type="EMBL" id="UXC19116.1"/>
    </source>
</evidence>
<evidence type="ECO:0000313" key="2">
    <source>
        <dbReference type="Proteomes" id="UP001058290"/>
    </source>
</evidence>
<proteinExistence type="predicted"/>
<reference evidence="1" key="1">
    <citation type="submission" date="2022-09" db="EMBL/GenBank/DDBJ databases">
        <title>Bacterial diversity in gut of crayfish and pufferfish.</title>
        <authorList>
            <person name="Huang Y."/>
        </authorList>
    </citation>
    <scope>NUCLEOTIDE SEQUENCE</scope>
    <source>
        <strain evidence="1">PR12</strain>
    </source>
</reference>
<protein>
    <submittedName>
        <fullName evidence="1">Uncharacterized protein</fullName>
    </submittedName>
</protein>
<gene>
    <name evidence="1" type="ORF">N4T19_03040</name>
</gene>
<sequence length="171" mass="18832">MTDKTEAQPEALRVAAWLINAPFKTTHGDMLVGGRELRRLHAETEAQAARIAELEAHLSARQAAPDGWRLVPVASTAAMEWAFRSAEVRYSNGAGRMLPMDPHSAFKAQYRDMLSAAPPPPEREPLTDQQVEKLRQNTFSTDNPFCPCDRKTMQKAVRAAERAHGIGAANG</sequence>
<dbReference type="RefSeq" id="WP_260719424.1">
    <property type="nucleotide sequence ID" value="NZ_CP104377.1"/>
</dbReference>
<accession>A0ABY6A088</accession>
<dbReference type="EMBL" id="CP104377">
    <property type="protein sequence ID" value="UXC19116.1"/>
    <property type="molecule type" value="Genomic_DNA"/>
</dbReference>